<accession>A0ABR2KLU4</accession>
<feature type="domain" description="SANT" evidence="2">
    <location>
        <begin position="9"/>
        <end position="60"/>
    </location>
</feature>
<feature type="domain" description="Myb-like" evidence="1">
    <location>
        <begin position="11"/>
        <end position="57"/>
    </location>
</feature>
<dbReference type="InterPro" id="IPR001005">
    <property type="entry name" value="SANT/Myb"/>
</dbReference>
<proteinExistence type="predicted"/>
<evidence type="ECO:0000313" key="4">
    <source>
        <dbReference type="EMBL" id="KAK8892109.1"/>
    </source>
</evidence>
<dbReference type="CDD" id="cd00167">
    <property type="entry name" value="SANT"/>
    <property type="match status" value="2"/>
</dbReference>
<evidence type="ECO:0000259" key="3">
    <source>
        <dbReference type="PROSITE" id="PS51294"/>
    </source>
</evidence>
<name>A0ABR2KLU4_9EUKA</name>
<dbReference type="SUPFAM" id="SSF46689">
    <property type="entry name" value="Homeodomain-like"/>
    <property type="match status" value="1"/>
</dbReference>
<dbReference type="Pfam" id="PF00249">
    <property type="entry name" value="Myb_DNA-binding"/>
    <property type="match status" value="2"/>
</dbReference>
<keyword evidence="5" id="KW-1185">Reference proteome</keyword>
<evidence type="ECO:0000259" key="2">
    <source>
        <dbReference type="PROSITE" id="PS51293"/>
    </source>
</evidence>
<evidence type="ECO:0000259" key="1">
    <source>
        <dbReference type="PROSITE" id="PS50090"/>
    </source>
</evidence>
<organism evidence="4 5">
    <name type="scientific">Tritrichomonas musculus</name>
    <dbReference type="NCBI Taxonomy" id="1915356"/>
    <lineage>
        <taxon>Eukaryota</taxon>
        <taxon>Metamonada</taxon>
        <taxon>Parabasalia</taxon>
        <taxon>Tritrichomonadida</taxon>
        <taxon>Tritrichomonadidae</taxon>
        <taxon>Tritrichomonas</taxon>
    </lineage>
</organism>
<comment type="caution">
    <text evidence="4">The sequence shown here is derived from an EMBL/GenBank/DDBJ whole genome shotgun (WGS) entry which is preliminary data.</text>
</comment>
<feature type="domain" description="Myb-like" evidence="1">
    <location>
        <begin position="58"/>
        <end position="108"/>
    </location>
</feature>
<dbReference type="InterPro" id="IPR050560">
    <property type="entry name" value="MYB_TF"/>
</dbReference>
<dbReference type="PROSITE" id="PS51293">
    <property type="entry name" value="SANT"/>
    <property type="match status" value="1"/>
</dbReference>
<dbReference type="InterPro" id="IPR017884">
    <property type="entry name" value="SANT_dom"/>
</dbReference>
<protein>
    <recommendedName>
        <fullName evidence="6">Myb-like DNA-binding domain containing protein</fullName>
    </recommendedName>
</protein>
<sequence>MHQTMERFHHKQKFTKKEDAQLIRLVKKYGIQSWEEIANHMQRRTGRQCRDRYNNYLSDNFKKGSWTEYEDKLIISLYQKMGPHWLNMSKSLPGRSGNDIKNRWHKTLVKKYNDKIADLKNCDIKQIDSINKNTTESKTCHENEKTVISVNKSEIENQSYQKSSQIKNGNVIRIFEFYETTGKQWDMFPREEEKKYRF</sequence>
<dbReference type="SMART" id="SM00717">
    <property type="entry name" value="SANT"/>
    <property type="match status" value="2"/>
</dbReference>
<dbReference type="InterPro" id="IPR009057">
    <property type="entry name" value="Homeodomain-like_sf"/>
</dbReference>
<feature type="domain" description="HTH myb-type" evidence="3">
    <location>
        <begin position="6"/>
        <end position="61"/>
    </location>
</feature>
<gene>
    <name evidence="4" type="ORF">M9Y10_029331</name>
</gene>
<evidence type="ECO:0000313" key="5">
    <source>
        <dbReference type="Proteomes" id="UP001470230"/>
    </source>
</evidence>
<feature type="domain" description="HTH myb-type" evidence="3">
    <location>
        <begin position="62"/>
        <end position="112"/>
    </location>
</feature>
<dbReference type="EMBL" id="JAPFFF010000004">
    <property type="protein sequence ID" value="KAK8892109.1"/>
    <property type="molecule type" value="Genomic_DNA"/>
</dbReference>
<evidence type="ECO:0008006" key="6">
    <source>
        <dbReference type="Google" id="ProtNLM"/>
    </source>
</evidence>
<dbReference type="Proteomes" id="UP001470230">
    <property type="component" value="Unassembled WGS sequence"/>
</dbReference>
<dbReference type="InterPro" id="IPR017930">
    <property type="entry name" value="Myb_dom"/>
</dbReference>
<dbReference type="PROSITE" id="PS51294">
    <property type="entry name" value="HTH_MYB"/>
    <property type="match status" value="2"/>
</dbReference>
<reference evidence="4 5" key="1">
    <citation type="submission" date="2024-04" db="EMBL/GenBank/DDBJ databases">
        <title>Tritrichomonas musculus Genome.</title>
        <authorList>
            <person name="Alves-Ferreira E."/>
            <person name="Grigg M."/>
            <person name="Lorenzi H."/>
            <person name="Galac M."/>
        </authorList>
    </citation>
    <scope>NUCLEOTIDE SEQUENCE [LARGE SCALE GENOMIC DNA]</scope>
    <source>
        <strain evidence="4 5">EAF2021</strain>
    </source>
</reference>
<dbReference type="PANTHER" id="PTHR45614">
    <property type="entry name" value="MYB PROTEIN-RELATED"/>
    <property type="match status" value="1"/>
</dbReference>
<dbReference type="PANTHER" id="PTHR45614:SF69">
    <property type="entry name" value="CHROMOSOME UNDETERMINED SCAFFOLD_38, WHOLE GENOME SHOTGUN SEQUENCE"/>
    <property type="match status" value="1"/>
</dbReference>
<dbReference type="Gene3D" id="1.10.10.60">
    <property type="entry name" value="Homeodomain-like"/>
    <property type="match status" value="2"/>
</dbReference>
<dbReference type="PROSITE" id="PS50090">
    <property type="entry name" value="MYB_LIKE"/>
    <property type="match status" value="2"/>
</dbReference>